<dbReference type="GO" id="GO:0046872">
    <property type="term" value="F:metal ion binding"/>
    <property type="evidence" value="ECO:0007669"/>
    <property type="project" value="UniProtKB-KW"/>
</dbReference>
<comment type="subcellular location">
    <subcellularLocation>
        <location evidence="1">Nucleus</location>
    </subcellularLocation>
</comment>
<dbReference type="AlphaFoldDB" id="A0AAV5VYW9"/>
<keyword evidence="4" id="KW-0539">Nucleus</keyword>
<keyword evidence="6" id="KW-1185">Reference proteome</keyword>
<dbReference type="EMBL" id="BTSY01000004">
    <property type="protein sequence ID" value="GMT22914.1"/>
    <property type="molecule type" value="Genomic_DNA"/>
</dbReference>
<protein>
    <submittedName>
        <fullName evidence="5">Uncharacterized protein</fullName>
    </submittedName>
</protein>
<evidence type="ECO:0000256" key="2">
    <source>
        <dbReference type="ARBA" id="ARBA00022723"/>
    </source>
</evidence>
<gene>
    <name evidence="5" type="ORF">PFISCL1PPCAC_14211</name>
</gene>
<evidence type="ECO:0000256" key="1">
    <source>
        <dbReference type="ARBA" id="ARBA00004123"/>
    </source>
</evidence>
<dbReference type="Proteomes" id="UP001432322">
    <property type="component" value="Unassembled WGS sequence"/>
</dbReference>
<evidence type="ECO:0000313" key="6">
    <source>
        <dbReference type="Proteomes" id="UP001432322"/>
    </source>
</evidence>
<sequence length="476" mass="54229">VDQPSSIDDQLDVVQITPDHIRSNGTLHSTPFAGIAELIDNAVDSNAKTVKISTRNIKDHETSADEQIIYVVDDGSGMDRKETLGAILVGHSVKRGDIGTIGQFGNGLKSGSMRIGETMLLVTKKDEEFTLLLISLKYLEAKQTIKCYAPCISLRPNMNEELVRLDLPEESVEKHDHALSIMLQYSPFKTKEDLFEFAATCFDGDSGTCVVLSDLKRQENGRYEMKYSEKSGDFTVDGRGTTKTDVLSRFLQRLYLKPKISICIQGRMVRMIDPLRQLVDVRWDYLAPKGLEEFSNREVSKLDAAMKRLTTNIGQKTNEERVKFKHRQSCENDFPPEKLKALDREIRMVQEEKRKLEEQKVVIGKRREEIQSKKLGGDLRVYVGIDLASRHVPRVMFYTNGRRIMTKDLDRTAKKKMELLGVVCIIDIPSTLLPPSQSRENFEMPGELGFLTSKINKIAKNYFLHADPKYKRAEFW</sequence>
<dbReference type="InterPro" id="IPR036890">
    <property type="entry name" value="HATPase_C_sf"/>
</dbReference>
<accession>A0AAV5VYW9</accession>
<comment type="caution">
    <text evidence="5">The sequence shown here is derived from an EMBL/GenBank/DDBJ whole genome shotgun (WGS) entry which is preliminary data.</text>
</comment>
<evidence type="ECO:0000256" key="3">
    <source>
        <dbReference type="ARBA" id="ARBA00023054"/>
    </source>
</evidence>
<feature type="non-terminal residue" evidence="5">
    <location>
        <position position="1"/>
    </location>
</feature>
<proteinExistence type="predicted"/>
<dbReference type="SUPFAM" id="SSF55874">
    <property type="entry name" value="ATPase domain of HSP90 chaperone/DNA topoisomerase II/histidine kinase"/>
    <property type="match status" value="1"/>
</dbReference>
<dbReference type="GO" id="GO:0005634">
    <property type="term" value="C:nucleus"/>
    <property type="evidence" value="ECO:0007669"/>
    <property type="project" value="UniProtKB-SubCell"/>
</dbReference>
<dbReference type="Gene3D" id="3.30.565.10">
    <property type="entry name" value="Histidine kinase-like ATPase, C-terminal domain"/>
    <property type="match status" value="1"/>
</dbReference>
<keyword evidence="3" id="KW-0175">Coiled coil</keyword>
<dbReference type="PANTHER" id="PTHR23337">
    <property type="entry name" value="ZINC FINGER CW-TYPE COILED-COIL DOMAIN PROTEIN 1"/>
    <property type="match status" value="1"/>
</dbReference>
<name>A0AAV5VYW9_9BILA</name>
<reference evidence="5" key="1">
    <citation type="submission" date="2023-10" db="EMBL/GenBank/DDBJ databases">
        <title>Genome assembly of Pristionchus species.</title>
        <authorList>
            <person name="Yoshida K."/>
            <person name="Sommer R.J."/>
        </authorList>
    </citation>
    <scope>NUCLEOTIDE SEQUENCE</scope>
    <source>
        <strain evidence="5">RS5133</strain>
    </source>
</reference>
<dbReference type="PANTHER" id="PTHR23337:SF3">
    <property type="entry name" value="MORC FAMILY CW-TYPE ZINC FINGER 2"/>
    <property type="match status" value="1"/>
</dbReference>
<evidence type="ECO:0000313" key="5">
    <source>
        <dbReference type="EMBL" id="GMT22914.1"/>
    </source>
</evidence>
<feature type="non-terminal residue" evidence="5">
    <location>
        <position position="476"/>
    </location>
</feature>
<dbReference type="Pfam" id="PF13589">
    <property type="entry name" value="HATPase_c_3"/>
    <property type="match status" value="1"/>
</dbReference>
<evidence type="ECO:0000256" key="4">
    <source>
        <dbReference type="ARBA" id="ARBA00023242"/>
    </source>
</evidence>
<keyword evidence="2" id="KW-0479">Metal-binding</keyword>
<organism evidence="5 6">
    <name type="scientific">Pristionchus fissidentatus</name>
    <dbReference type="NCBI Taxonomy" id="1538716"/>
    <lineage>
        <taxon>Eukaryota</taxon>
        <taxon>Metazoa</taxon>
        <taxon>Ecdysozoa</taxon>
        <taxon>Nematoda</taxon>
        <taxon>Chromadorea</taxon>
        <taxon>Rhabditida</taxon>
        <taxon>Rhabditina</taxon>
        <taxon>Diplogasteromorpha</taxon>
        <taxon>Diplogasteroidea</taxon>
        <taxon>Neodiplogasteridae</taxon>
        <taxon>Pristionchus</taxon>
    </lineage>
</organism>